<evidence type="ECO:0000313" key="1">
    <source>
        <dbReference type="EMBL" id="MFB9990798.1"/>
    </source>
</evidence>
<sequence length="73" mass="8363">MSFGTFKRLISDPDSSADFVGLVERLLDLRHEGDLHFVDASGNGVDLEEAHYRIQSHEVAQDRMYNRAMNIIR</sequence>
<comment type="caution">
    <text evidence="1">The sequence shown here is derived from an EMBL/GenBank/DDBJ whole genome shotgun (WGS) entry which is preliminary data.</text>
</comment>
<dbReference type="Proteomes" id="UP001589733">
    <property type="component" value="Unassembled WGS sequence"/>
</dbReference>
<proteinExistence type="predicted"/>
<reference evidence="1 2" key="1">
    <citation type="submission" date="2024-09" db="EMBL/GenBank/DDBJ databases">
        <authorList>
            <person name="Sun Q."/>
            <person name="Mori K."/>
        </authorList>
    </citation>
    <scope>NUCLEOTIDE SEQUENCE [LARGE SCALE GENOMIC DNA]</scope>
    <source>
        <strain evidence="1 2">JCM 13503</strain>
    </source>
</reference>
<protein>
    <submittedName>
        <fullName evidence="1">Uncharacterized protein</fullName>
    </submittedName>
</protein>
<accession>A0ABV6ATH3</accession>
<gene>
    <name evidence="1" type="ORF">ACFFLM_02190</name>
</gene>
<dbReference type="EMBL" id="JBHLYR010000009">
    <property type="protein sequence ID" value="MFB9990798.1"/>
    <property type="molecule type" value="Genomic_DNA"/>
</dbReference>
<dbReference type="RefSeq" id="WP_380005086.1">
    <property type="nucleotide sequence ID" value="NZ_JBHLYR010000009.1"/>
</dbReference>
<keyword evidence="2" id="KW-1185">Reference proteome</keyword>
<evidence type="ECO:0000313" key="2">
    <source>
        <dbReference type="Proteomes" id="UP001589733"/>
    </source>
</evidence>
<name>A0ABV6ATH3_9DEIO</name>
<organism evidence="1 2">
    <name type="scientific">Deinococcus oregonensis</name>
    <dbReference type="NCBI Taxonomy" id="1805970"/>
    <lineage>
        <taxon>Bacteria</taxon>
        <taxon>Thermotogati</taxon>
        <taxon>Deinococcota</taxon>
        <taxon>Deinococci</taxon>
        <taxon>Deinococcales</taxon>
        <taxon>Deinococcaceae</taxon>
        <taxon>Deinococcus</taxon>
    </lineage>
</organism>